<keyword evidence="9 17" id="KW-0812">Transmembrane</keyword>
<evidence type="ECO:0000256" key="1">
    <source>
        <dbReference type="ARBA" id="ARBA00001936"/>
    </source>
</evidence>
<evidence type="ECO:0000256" key="8">
    <source>
        <dbReference type="ARBA" id="ARBA00022679"/>
    </source>
</evidence>
<dbReference type="AlphaFoldDB" id="A0A830HW33"/>
<comment type="similarity">
    <text evidence="5">Belongs to the STT3 family.</text>
</comment>
<feature type="domain" description="Oligosaccharyl transferase STT3 N-terminal" evidence="18">
    <location>
        <begin position="35"/>
        <end position="433"/>
    </location>
</feature>
<sequence length="817" mass="90620">MAKPSSGSGAPQAVVKKPHSLMGFSQVLSGWSSFVYVVLLAHAAYYAYDIRLFAVRNYGRIIHEFDPWFNFRATQYLEANGAERFFKWFDYMVWYPLGRPVGTTIYPGMQFTAVYIYRAAQALLGPEKAMSLNDVCVFMPAWFGVVATLLVGMLAYECSGSAQAGVAASLVMAVIPSHIMRAIAGGFDNESVAITAMVLTFYLWTRSVRNKGSWPFGILAGLAYFYMVATWGGFVFVLNLVAVHAFVLVVTGKYTHGLHKSYTLFYIIGTVLAIQVPIVNLTPLKSMEQLSALLVFAGMQVWAFMEYRIEAKKAKTFAEKWQVRIPIITAAAMAGVAVIIALIPTGYFGPLSTRVRGLFIKHTRTGNPLVDSVAEHQPANSDAYWHYLHYACYYAPFGFLFSFVRGTPGALFVVIYSAVSYYFSSKMNRLIILMGPIASVASGIAIGYASEWCLDQVDMFFSDFLNIQLPPLTRRAAAALKEKEEAAKSAAAASTTPAAATTNTPGKGKRSKDSASTSSKESGDAMSTLEETIGKPLRGVYNSPIAKIIRIVAAVAFVVQTYTYTREFFSFSYSFAEQTSQPQIVFKGQLRDGRTITVNDYVESYEWLRDNTPEDARIMAWWDYGYQITGIANRTSVADGNTWNLEHIALIGRALTSSEKKAHKIVRHLADYVLVWAGGGGDDLAKSPHIARIGTSVYHDICPNDPLCRGFGFYDQQRTPTPSMAASLLYKMVMHNHAPDVTVDDTLFKEVYSSKYGKVRIFKVLKVSKKSKKWVADPANRKCDRPGSWYCPGQYPPDLPGPPETFRQLNYDEANKD</sequence>
<protein>
    <recommendedName>
        <fullName evidence="6">dolichyl-diphosphooligosaccharide--protein glycotransferase</fullName>
        <ecNumber evidence="6">2.4.99.18</ecNumber>
    </recommendedName>
</protein>
<comment type="catalytic activity">
    <reaction evidence="15">
        <text>a di-trans,poly-cis-dolichyl diphosphooligosaccharide + L-asparaginyl-[protein] = N(4)-(oligosaccharide-(1-&gt;4)-N-acetyl-beta-D-glucosaminyl-(1-&gt;4)-N-acetyl-beta-D-glucosaminyl)-L-asparaginyl-[protein] + a di-trans,poly-cis-dolichyl diphosphate + H(+)</text>
        <dbReference type="Rhea" id="RHEA:22980"/>
        <dbReference type="Rhea" id="RHEA-COMP:12804"/>
        <dbReference type="Rhea" id="RHEA-COMP:12805"/>
        <dbReference type="Rhea" id="RHEA-COMP:19506"/>
        <dbReference type="Rhea" id="RHEA-COMP:19509"/>
        <dbReference type="ChEBI" id="CHEBI:15378"/>
        <dbReference type="ChEBI" id="CHEBI:50347"/>
        <dbReference type="ChEBI" id="CHEBI:57497"/>
        <dbReference type="ChEBI" id="CHEBI:57570"/>
        <dbReference type="ChEBI" id="CHEBI:132529"/>
        <dbReference type="EC" id="2.4.99.18"/>
    </reaction>
</comment>
<feature type="domain" description="STT3/PglB/AglB core" evidence="19">
    <location>
        <begin position="618"/>
        <end position="672"/>
    </location>
</feature>
<feature type="transmembrane region" description="Helical" evidence="17">
    <location>
        <begin position="287"/>
        <end position="305"/>
    </location>
</feature>
<evidence type="ECO:0000256" key="13">
    <source>
        <dbReference type="ARBA" id="ARBA00023136"/>
    </source>
</evidence>
<evidence type="ECO:0000256" key="14">
    <source>
        <dbReference type="ARBA" id="ARBA00023211"/>
    </source>
</evidence>
<comment type="pathway">
    <text evidence="4">Protein modification; protein glycosylation.</text>
</comment>
<evidence type="ECO:0000256" key="5">
    <source>
        <dbReference type="ARBA" id="ARBA00010810"/>
    </source>
</evidence>
<evidence type="ECO:0000256" key="12">
    <source>
        <dbReference type="ARBA" id="ARBA00022989"/>
    </source>
</evidence>
<evidence type="ECO:0000256" key="15">
    <source>
        <dbReference type="ARBA" id="ARBA00048829"/>
    </source>
</evidence>
<comment type="cofactor">
    <cofactor evidence="2">
        <name>Mg(2+)</name>
        <dbReference type="ChEBI" id="CHEBI:18420"/>
    </cofactor>
</comment>
<feature type="compositionally biased region" description="Low complexity" evidence="16">
    <location>
        <begin position="489"/>
        <end position="501"/>
    </location>
</feature>
<dbReference type="GO" id="GO:0012505">
    <property type="term" value="C:endomembrane system"/>
    <property type="evidence" value="ECO:0007669"/>
    <property type="project" value="UniProtKB-SubCell"/>
</dbReference>
<keyword evidence="8 20" id="KW-0808">Transferase</keyword>
<gene>
    <name evidence="20" type="ORF">PPROV_000988800</name>
</gene>
<evidence type="ECO:0000256" key="9">
    <source>
        <dbReference type="ARBA" id="ARBA00022692"/>
    </source>
</evidence>
<evidence type="ECO:0000256" key="17">
    <source>
        <dbReference type="SAM" id="Phobius"/>
    </source>
</evidence>
<dbReference type="Gene3D" id="3.40.50.12610">
    <property type="match status" value="1"/>
</dbReference>
<keyword evidence="7" id="KW-0328">Glycosyltransferase</keyword>
<dbReference type="Proteomes" id="UP000660262">
    <property type="component" value="Unassembled WGS sequence"/>
</dbReference>
<name>A0A830HW33_9CHLO</name>
<feature type="transmembrane region" description="Helical" evidence="17">
    <location>
        <begin position="135"/>
        <end position="156"/>
    </location>
</feature>
<dbReference type="Pfam" id="PF02516">
    <property type="entry name" value="STT3"/>
    <property type="match status" value="1"/>
</dbReference>
<feature type="transmembrane region" description="Helical" evidence="17">
    <location>
        <begin position="28"/>
        <end position="48"/>
    </location>
</feature>
<evidence type="ECO:0000313" key="21">
    <source>
        <dbReference type="Proteomes" id="UP000660262"/>
    </source>
</evidence>
<keyword evidence="13 17" id="KW-0472">Membrane</keyword>
<keyword evidence="11" id="KW-0460">Magnesium</keyword>
<dbReference type="EMBL" id="BNJQ01000033">
    <property type="protein sequence ID" value="GHP11158.1"/>
    <property type="molecule type" value="Genomic_DNA"/>
</dbReference>
<dbReference type="UniPathway" id="UPA00378"/>
<dbReference type="GO" id="GO:0004579">
    <property type="term" value="F:dolichyl-diphosphooligosaccharide-protein glycotransferase activity"/>
    <property type="evidence" value="ECO:0007669"/>
    <property type="project" value="UniProtKB-EC"/>
</dbReference>
<keyword evidence="14" id="KW-0464">Manganese</keyword>
<proteinExistence type="inferred from homology"/>
<evidence type="ECO:0000313" key="20">
    <source>
        <dbReference type="EMBL" id="GHP11158.1"/>
    </source>
</evidence>
<dbReference type="FunFam" id="3.40.50.12610:FF:000003">
    <property type="entry name" value="Oligosaccharyl transferase-like protein"/>
    <property type="match status" value="1"/>
</dbReference>
<feature type="transmembrane region" description="Helical" evidence="17">
    <location>
        <begin position="325"/>
        <end position="348"/>
    </location>
</feature>
<comment type="cofactor">
    <cofactor evidence="1">
        <name>Mn(2+)</name>
        <dbReference type="ChEBI" id="CHEBI:29035"/>
    </cofactor>
</comment>
<evidence type="ECO:0000256" key="3">
    <source>
        <dbReference type="ARBA" id="ARBA00004127"/>
    </source>
</evidence>
<evidence type="ECO:0000256" key="10">
    <source>
        <dbReference type="ARBA" id="ARBA00022723"/>
    </source>
</evidence>
<accession>A0A830HW33</accession>
<keyword evidence="10" id="KW-0479">Metal-binding</keyword>
<dbReference type="InterPro" id="IPR003674">
    <property type="entry name" value="Oligo_trans_STT3"/>
</dbReference>
<feature type="compositionally biased region" description="Pro residues" evidence="16">
    <location>
        <begin position="794"/>
        <end position="803"/>
    </location>
</feature>
<dbReference type="PANTHER" id="PTHR13872">
    <property type="entry name" value="DOLICHYL-DIPHOSPHOOLIGOSACCHARIDE--PROTEIN GLYCOSYLTRANSFERASE SUBUNIT"/>
    <property type="match status" value="1"/>
</dbReference>
<evidence type="ECO:0000256" key="16">
    <source>
        <dbReference type="SAM" id="MobiDB-lite"/>
    </source>
</evidence>
<evidence type="ECO:0000256" key="11">
    <source>
        <dbReference type="ARBA" id="ARBA00022842"/>
    </source>
</evidence>
<feature type="transmembrane region" description="Helical" evidence="17">
    <location>
        <begin position="187"/>
        <end position="204"/>
    </location>
</feature>
<comment type="caution">
    <text evidence="20">The sequence shown here is derived from an EMBL/GenBank/DDBJ whole genome shotgun (WGS) entry which is preliminary data.</text>
</comment>
<dbReference type="Pfam" id="PF21436">
    <property type="entry name" value="STT3-PglB_core"/>
    <property type="match status" value="1"/>
</dbReference>
<organism evidence="20 21">
    <name type="scientific">Pycnococcus provasolii</name>
    <dbReference type="NCBI Taxonomy" id="41880"/>
    <lineage>
        <taxon>Eukaryota</taxon>
        <taxon>Viridiplantae</taxon>
        <taxon>Chlorophyta</taxon>
        <taxon>Pseudoscourfieldiophyceae</taxon>
        <taxon>Pseudoscourfieldiales</taxon>
        <taxon>Pycnococcaceae</taxon>
        <taxon>Pycnococcus</taxon>
    </lineage>
</organism>
<feature type="transmembrane region" description="Helical" evidence="17">
    <location>
        <begin position="162"/>
        <end position="180"/>
    </location>
</feature>
<keyword evidence="21" id="KW-1185">Reference proteome</keyword>
<comment type="subcellular location">
    <subcellularLocation>
        <location evidence="3">Endomembrane system</location>
        <topology evidence="3">Multi-pass membrane protein</topology>
    </subcellularLocation>
</comment>
<keyword evidence="12 17" id="KW-1133">Transmembrane helix</keyword>
<evidence type="ECO:0000256" key="2">
    <source>
        <dbReference type="ARBA" id="ARBA00001946"/>
    </source>
</evidence>
<reference evidence="20" key="1">
    <citation type="submission" date="2020-10" db="EMBL/GenBank/DDBJ databases">
        <title>Unveiling of a novel bifunctional photoreceptor, Dualchrome1, isolated from a cosmopolitan green alga.</title>
        <authorList>
            <person name="Suzuki S."/>
            <person name="Kawachi M."/>
        </authorList>
    </citation>
    <scope>NUCLEOTIDE SEQUENCE</scope>
    <source>
        <strain evidence="20">NIES 2893</strain>
    </source>
</reference>
<feature type="transmembrane region" description="Helical" evidence="17">
    <location>
        <begin position="262"/>
        <end position="281"/>
    </location>
</feature>
<dbReference type="InterPro" id="IPR048307">
    <property type="entry name" value="STT3_N"/>
</dbReference>
<dbReference type="InterPro" id="IPR048999">
    <property type="entry name" value="STT3-PglB_core"/>
</dbReference>
<dbReference type="GO" id="GO:0046872">
    <property type="term" value="F:metal ion binding"/>
    <property type="evidence" value="ECO:0007669"/>
    <property type="project" value="UniProtKB-KW"/>
</dbReference>
<evidence type="ECO:0000256" key="4">
    <source>
        <dbReference type="ARBA" id="ARBA00004922"/>
    </source>
</evidence>
<evidence type="ECO:0000259" key="19">
    <source>
        <dbReference type="Pfam" id="PF21436"/>
    </source>
</evidence>
<evidence type="ECO:0000259" key="18">
    <source>
        <dbReference type="Pfam" id="PF02516"/>
    </source>
</evidence>
<feature type="transmembrane region" description="Helical" evidence="17">
    <location>
        <begin position="224"/>
        <end position="250"/>
    </location>
</feature>
<evidence type="ECO:0000256" key="6">
    <source>
        <dbReference type="ARBA" id="ARBA00012605"/>
    </source>
</evidence>
<dbReference type="OrthoDB" id="10261066at2759"/>
<feature type="transmembrane region" description="Helical" evidence="17">
    <location>
        <begin position="393"/>
        <end position="418"/>
    </location>
</feature>
<dbReference type="GO" id="GO:0016020">
    <property type="term" value="C:membrane"/>
    <property type="evidence" value="ECO:0007669"/>
    <property type="project" value="InterPro"/>
</dbReference>
<feature type="region of interest" description="Disordered" evidence="16">
    <location>
        <begin position="794"/>
        <end position="817"/>
    </location>
</feature>
<dbReference type="PANTHER" id="PTHR13872:SF1">
    <property type="entry name" value="DOLICHYL-DIPHOSPHOOLIGOSACCHARIDE--PROTEIN GLYCOSYLTRANSFERASE SUBUNIT STT3B"/>
    <property type="match status" value="1"/>
</dbReference>
<feature type="transmembrane region" description="Helical" evidence="17">
    <location>
        <begin position="430"/>
        <end position="449"/>
    </location>
</feature>
<dbReference type="EC" id="2.4.99.18" evidence="6"/>
<feature type="region of interest" description="Disordered" evidence="16">
    <location>
        <begin position="489"/>
        <end position="527"/>
    </location>
</feature>
<evidence type="ECO:0000256" key="7">
    <source>
        <dbReference type="ARBA" id="ARBA00022676"/>
    </source>
</evidence>